<dbReference type="AlphaFoldDB" id="A0AAV6V803"/>
<keyword evidence="5 13" id="KW-0812">Transmembrane</keyword>
<proteinExistence type="inferred from homology"/>
<evidence type="ECO:0000256" key="14">
    <source>
        <dbReference type="RuleBase" id="RU000488"/>
    </source>
</evidence>
<keyword evidence="4" id="KW-0410">Iron transport</keyword>
<keyword evidence="16" id="KW-1185">Reference proteome</keyword>
<evidence type="ECO:0000256" key="12">
    <source>
        <dbReference type="ARBA" id="ARBA00041894"/>
    </source>
</evidence>
<evidence type="ECO:0000256" key="11">
    <source>
        <dbReference type="ARBA" id="ARBA00041873"/>
    </source>
</evidence>
<evidence type="ECO:0000313" key="16">
    <source>
        <dbReference type="Proteomes" id="UP000827092"/>
    </source>
</evidence>
<organism evidence="15 16">
    <name type="scientific">Oedothorax gibbosus</name>
    <dbReference type="NCBI Taxonomy" id="931172"/>
    <lineage>
        <taxon>Eukaryota</taxon>
        <taxon>Metazoa</taxon>
        <taxon>Ecdysozoa</taxon>
        <taxon>Arthropoda</taxon>
        <taxon>Chelicerata</taxon>
        <taxon>Arachnida</taxon>
        <taxon>Araneae</taxon>
        <taxon>Araneomorphae</taxon>
        <taxon>Entelegynae</taxon>
        <taxon>Araneoidea</taxon>
        <taxon>Linyphiidae</taxon>
        <taxon>Erigoninae</taxon>
        <taxon>Oedothorax</taxon>
    </lineage>
</organism>
<keyword evidence="4" id="KW-0408">Iron</keyword>
<evidence type="ECO:0000256" key="9">
    <source>
        <dbReference type="ARBA" id="ARBA00037061"/>
    </source>
</evidence>
<dbReference type="InterPro" id="IPR023395">
    <property type="entry name" value="MCP_dom_sf"/>
</dbReference>
<gene>
    <name evidence="15" type="ORF">JTE90_025333</name>
</gene>
<comment type="caution">
    <text evidence="15">The sequence shown here is derived from an EMBL/GenBank/DDBJ whole genome shotgun (WGS) entry which is preliminary data.</text>
</comment>
<evidence type="ECO:0000256" key="10">
    <source>
        <dbReference type="ARBA" id="ARBA00040418"/>
    </source>
</evidence>
<evidence type="ECO:0000313" key="15">
    <source>
        <dbReference type="EMBL" id="KAG8192069.1"/>
    </source>
</evidence>
<sequence>MEIEDQSTPGDQALAGALTGLVEYSIMYPIDLMKTRMQTLKPTSTANYRSVFGGLLKIKLEEGLPRLFRGMPLPLVASVPAHAVYYSSYEMSKRFLSGTEFGTQNPIAQAAGGVVAITNHNIVMNPADVIKQRMQVYGSPYRSSMHCLKSVLRLEGVSALYRSLPTQMAIDAPYGALHFVLYEACQNILNPTRAFDAVSHIACGAFAGGCAAAATTPLDVCRTLLNTQEGAALVGVKESKIKGLQHAMVTIYKMHGLWGFTRGMKARVMHHVPSTAICWCVYEFFKHYFSDQNIKNRDK</sequence>
<dbReference type="PANTHER" id="PTHR45758:SF4">
    <property type="entry name" value="MITOFERRIN-1"/>
    <property type="match status" value="1"/>
</dbReference>
<accession>A0AAV6V803</accession>
<comment type="function">
    <text evidence="9">Mitochondrial iron transporter that specifically mediates iron uptake in developing erythroid cells, thereby playing an essential role in heme biosynthesis.</text>
</comment>
<comment type="similarity">
    <text evidence="2 14">Belongs to the mitochondrial carrier (TC 2.A.29) family.</text>
</comment>
<feature type="repeat" description="Solcar" evidence="13">
    <location>
        <begin position="195"/>
        <end position="288"/>
    </location>
</feature>
<dbReference type="InterPro" id="IPR018108">
    <property type="entry name" value="MCP_transmembrane"/>
</dbReference>
<keyword evidence="4" id="KW-0406">Ion transport</keyword>
<name>A0AAV6V803_9ARAC</name>
<evidence type="ECO:0000256" key="3">
    <source>
        <dbReference type="ARBA" id="ARBA00022448"/>
    </source>
</evidence>
<feature type="repeat" description="Solcar" evidence="13">
    <location>
        <begin position="104"/>
        <end position="188"/>
    </location>
</feature>
<dbReference type="GO" id="GO:0015093">
    <property type="term" value="F:ferrous iron transmembrane transporter activity"/>
    <property type="evidence" value="ECO:0007669"/>
    <property type="project" value="TreeGrafter"/>
</dbReference>
<keyword evidence="6" id="KW-1133">Transmembrane helix</keyword>
<evidence type="ECO:0000256" key="7">
    <source>
        <dbReference type="ARBA" id="ARBA00023128"/>
    </source>
</evidence>
<evidence type="ECO:0000256" key="4">
    <source>
        <dbReference type="ARBA" id="ARBA00022496"/>
    </source>
</evidence>
<evidence type="ECO:0000256" key="6">
    <source>
        <dbReference type="ARBA" id="ARBA00022989"/>
    </source>
</evidence>
<evidence type="ECO:0000256" key="13">
    <source>
        <dbReference type="PROSITE-ProRule" id="PRU00282"/>
    </source>
</evidence>
<evidence type="ECO:0000256" key="1">
    <source>
        <dbReference type="ARBA" id="ARBA00004225"/>
    </source>
</evidence>
<dbReference type="PROSITE" id="PS50920">
    <property type="entry name" value="SOLCAR"/>
    <property type="match status" value="3"/>
</dbReference>
<dbReference type="GO" id="GO:0048250">
    <property type="term" value="P:iron import into the mitochondrion"/>
    <property type="evidence" value="ECO:0007669"/>
    <property type="project" value="TreeGrafter"/>
</dbReference>
<keyword evidence="3 14" id="KW-0813">Transport</keyword>
<dbReference type="Gene3D" id="1.50.40.10">
    <property type="entry name" value="Mitochondrial carrier domain"/>
    <property type="match status" value="2"/>
</dbReference>
<dbReference type="Proteomes" id="UP000827092">
    <property type="component" value="Unassembled WGS sequence"/>
</dbReference>
<dbReference type="SUPFAM" id="SSF103506">
    <property type="entry name" value="Mitochondrial carrier"/>
    <property type="match status" value="1"/>
</dbReference>
<evidence type="ECO:0000256" key="8">
    <source>
        <dbReference type="ARBA" id="ARBA00023136"/>
    </source>
</evidence>
<keyword evidence="8 13" id="KW-0472">Membrane</keyword>
<dbReference type="EMBL" id="JAFNEN010000146">
    <property type="protein sequence ID" value="KAG8192069.1"/>
    <property type="molecule type" value="Genomic_DNA"/>
</dbReference>
<evidence type="ECO:0000256" key="5">
    <source>
        <dbReference type="ARBA" id="ARBA00022692"/>
    </source>
</evidence>
<dbReference type="GO" id="GO:0031966">
    <property type="term" value="C:mitochondrial membrane"/>
    <property type="evidence" value="ECO:0007669"/>
    <property type="project" value="UniProtKB-SubCell"/>
</dbReference>
<comment type="subcellular location">
    <subcellularLocation>
        <location evidence="1">Mitochondrion membrane</location>
        <topology evidence="1">Multi-pass membrane protein</topology>
    </subcellularLocation>
</comment>
<keyword evidence="7" id="KW-0496">Mitochondrion</keyword>
<protein>
    <recommendedName>
        <fullName evidence="10">Mitoferrin-1</fullName>
    </recommendedName>
    <alternativeName>
        <fullName evidence="11">Mitochondrial iron transporter 1</fullName>
    </alternativeName>
    <alternativeName>
        <fullName evidence="12">Solute carrier family 25 member 37</fullName>
    </alternativeName>
</protein>
<feature type="repeat" description="Solcar" evidence="13">
    <location>
        <begin position="7"/>
        <end position="95"/>
    </location>
</feature>
<dbReference type="Pfam" id="PF00153">
    <property type="entry name" value="Mito_carr"/>
    <property type="match status" value="3"/>
</dbReference>
<reference evidence="15 16" key="1">
    <citation type="journal article" date="2022" name="Nat. Ecol. Evol.">
        <title>A masculinizing supergene underlies an exaggerated male reproductive morph in a spider.</title>
        <authorList>
            <person name="Hendrickx F."/>
            <person name="De Corte Z."/>
            <person name="Sonet G."/>
            <person name="Van Belleghem S.M."/>
            <person name="Kostlbacher S."/>
            <person name="Vangestel C."/>
        </authorList>
    </citation>
    <scope>NUCLEOTIDE SEQUENCE [LARGE SCALE GENOMIC DNA]</scope>
    <source>
        <strain evidence="15">W744_W776</strain>
    </source>
</reference>
<dbReference type="PANTHER" id="PTHR45758">
    <property type="entry name" value="MITOFERRIN-1-RELATED"/>
    <property type="match status" value="1"/>
</dbReference>
<evidence type="ECO:0000256" key="2">
    <source>
        <dbReference type="ARBA" id="ARBA00006375"/>
    </source>
</evidence>